<dbReference type="Gene3D" id="3.80.10.10">
    <property type="entry name" value="Ribonuclease Inhibitor"/>
    <property type="match status" value="3"/>
</dbReference>
<dbReference type="Proteomes" id="UP001652623">
    <property type="component" value="Chromosome 3"/>
</dbReference>
<keyword evidence="7" id="KW-0677">Repeat</keyword>
<evidence type="ECO:0000256" key="9">
    <source>
        <dbReference type="ARBA" id="ARBA00023136"/>
    </source>
</evidence>
<evidence type="ECO:0000256" key="5">
    <source>
        <dbReference type="ARBA" id="ARBA00022692"/>
    </source>
</evidence>
<protein>
    <submittedName>
        <fullName evidence="14">Receptor-like protein Cf-9 homolog</fullName>
    </submittedName>
</protein>
<evidence type="ECO:0000256" key="1">
    <source>
        <dbReference type="ARBA" id="ARBA00004251"/>
    </source>
</evidence>
<keyword evidence="11" id="KW-0325">Glycoprotein</keyword>
<dbReference type="InterPro" id="IPR001611">
    <property type="entry name" value="Leu-rich_rpt"/>
</dbReference>
<evidence type="ECO:0000259" key="12">
    <source>
        <dbReference type="Pfam" id="PF08263"/>
    </source>
</evidence>
<gene>
    <name evidence="14" type="primary">LOC132803152</name>
</gene>
<dbReference type="RefSeq" id="XP_060671394.1">
    <property type="nucleotide sequence ID" value="XM_060815411.1"/>
</dbReference>
<dbReference type="Pfam" id="PF13855">
    <property type="entry name" value="LRR_8"/>
    <property type="match status" value="2"/>
</dbReference>
<evidence type="ECO:0000256" key="3">
    <source>
        <dbReference type="ARBA" id="ARBA00022475"/>
    </source>
</evidence>
<evidence type="ECO:0000256" key="6">
    <source>
        <dbReference type="ARBA" id="ARBA00022729"/>
    </source>
</evidence>
<keyword evidence="3" id="KW-1003">Cell membrane</keyword>
<dbReference type="PANTHER" id="PTHR48061">
    <property type="entry name" value="LEUCINE-RICH REPEAT RECEPTOR PROTEIN KINASE EMS1-LIKE-RELATED"/>
    <property type="match status" value="1"/>
</dbReference>
<dbReference type="PANTHER" id="PTHR48061:SF46">
    <property type="entry name" value="LEUCINE-RICH REPEAT-CONTAINING N-TERMINAL PLANT-TYPE DOMAIN-CONTAINING PROTEIN"/>
    <property type="match status" value="1"/>
</dbReference>
<comment type="subcellular location">
    <subcellularLocation>
        <location evidence="1">Cell membrane</location>
        <topology evidence="1">Single-pass type I membrane protein</topology>
    </subcellularLocation>
</comment>
<evidence type="ECO:0000256" key="11">
    <source>
        <dbReference type="ARBA" id="ARBA00023180"/>
    </source>
</evidence>
<keyword evidence="13" id="KW-1185">Reference proteome</keyword>
<dbReference type="GeneID" id="132803152"/>
<evidence type="ECO:0000313" key="13">
    <source>
        <dbReference type="Proteomes" id="UP001652623"/>
    </source>
</evidence>
<feature type="domain" description="Leucine-rich repeat-containing N-terminal plant-type" evidence="12">
    <location>
        <begin position="80"/>
        <end position="134"/>
    </location>
</feature>
<keyword evidence="4" id="KW-0433">Leucine-rich repeat</keyword>
<dbReference type="Pfam" id="PF00560">
    <property type="entry name" value="LRR_1"/>
    <property type="match status" value="9"/>
</dbReference>
<evidence type="ECO:0000256" key="8">
    <source>
        <dbReference type="ARBA" id="ARBA00022989"/>
    </source>
</evidence>
<dbReference type="InterPro" id="IPR003591">
    <property type="entry name" value="Leu-rich_rpt_typical-subtyp"/>
</dbReference>
<name>A0ABM4A3T7_ZIZJJ</name>
<proteinExistence type="inferred from homology"/>
<keyword evidence="6" id="KW-0732">Signal</keyword>
<reference evidence="14" key="1">
    <citation type="submission" date="2025-08" db="UniProtKB">
        <authorList>
            <consortium name="RefSeq"/>
        </authorList>
    </citation>
    <scope>IDENTIFICATION</scope>
    <source>
        <tissue evidence="14">Seedling</tissue>
    </source>
</reference>
<keyword evidence="8" id="KW-1133">Transmembrane helix</keyword>
<dbReference type="InterPro" id="IPR013210">
    <property type="entry name" value="LRR_N_plant-typ"/>
</dbReference>
<keyword evidence="10" id="KW-0675">Receptor</keyword>
<accession>A0ABM4A3T7</accession>
<evidence type="ECO:0000313" key="14">
    <source>
        <dbReference type="RefSeq" id="XP_060671394.1"/>
    </source>
</evidence>
<dbReference type="SMART" id="SM00369">
    <property type="entry name" value="LRR_TYP"/>
    <property type="match status" value="9"/>
</dbReference>
<dbReference type="InterPro" id="IPR046956">
    <property type="entry name" value="RLP23-like"/>
</dbReference>
<dbReference type="PRINTS" id="PR00019">
    <property type="entry name" value="LEURICHRPT"/>
</dbReference>
<dbReference type="Pfam" id="PF08263">
    <property type="entry name" value="LRRNT_2"/>
    <property type="match status" value="1"/>
</dbReference>
<keyword evidence="5" id="KW-0812">Transmembrane</keyword>
<comment type="similarity">
    <text evidence="2">Belongs to the RLP family.</text>
</comment>
<evidence type="ECO:0000256" key="4">
    <source>
        <dbReference type="ARBA" id="ARBA00022614"/>
    </source>
</evidence>
<dbReference type="InterPro" id="IPR032675">
    <property type="entry name" value="LRR_dom_sf"/>
</dbReference>
<evidence type="ECO:0000256" key="7">
    <source>
        <dbReference type="ARBA" id="ARBA00022737"/>
    </source>
</evidence>
<sequence length="927" mass="103839">MATDSNVPHLRPVGKRANDQATLEHIIERIALISEATNEEWPSLITNTLFFGEALAARSTSSNVSSSSIIHHPSPLCHLYERSALIQFKNSFSVNNTFASFYYDYECDGIDPPTVSWAKNDASNCCAWRGVACDEKAGHVIGLDLSCARLQGAFHSNSTLFFLRNLQSLYLLYNDFGGSTIPSEFGKFTNLEHLILSDSNFSGNVPPEISYLSKLVKLNLSYNNILLKVDTFTLKRTVTNLTNLEALYLSRVDMSSVSPVVLMNLSSSLINLTLSFCSLGGNLPADYIFRLPKLEMLSLFRNENLTGSLFPKSNRNTSSPLKELDPSETKLSIDFPYLFQNFKYSLEYLYLGSCKILGWNPTLLANLTQISELYLYSNNLGGEIPWSSLMHLERLIGLDLSENNFTGQLPEISSYNSTQLSFSYDNSSNSLTSSGPLPLELEFLELSDNLLDRKIPGWLYSLKSLEYLNLSSNQFTGYIEEFQSHSLQYLVLSNNKLHGSLPSSIFQQVNLTFLDLSSNSLSGDVGINEFSKLKRLEYLSISKNQLSGEIPYSICDLNSLKYLDLSNNSLIGTVHPCLGNFSVNLLVLNLHINKLHGTIPLTFAKGNSLRNLNLNGNQLGEILPQSLVRCKKMEILDVGNNKMNETFPYWLESLPMLQVLILRSNRFHGSIEVSPKTALPFRNLRIMDLSHNEFSGNLPTKYFKNLLAMMDAYSDQLTYMGEDQYYESIIVVIKGFFIELVKIQTMFTTIDLSKNNFEGEIPKLIGKLKSFKGLNFSHNKLTGPIPLTLENLSNLEWLDLSSNELVGEIPQQLTNMISLEVLDLSKNRLVGPIPSGKQFNTFDNTSYSENMGLCGFPLSKICGNNEAPQSPTTKFEEEGGYGFDWKIILVGYGCGIMIRVSLGYIVLSNDKFTLFLIKIGFSNLLYA</sequence>
<evidence type="ECO:0000256" key="10">
    <source>
        <dbReference type="ARBA" id="ARBA00023170"/>
    </source>
</evidence>
<organism evidence="13 14">
    <name type="scientific">Ziziphus jujuba</name>
    <name type="common">Chinese jujube</name>
    <name type="synonym">Ziziphus sativa</name>
    <dbReference type="NCBI Taxonomy" id="326968"/>
    <lineage>
        <taxon>Eukaryota</taxon>
        <taxon>Viridiplantae</taxon>
        <taxon>Streptophyta</taxon>
        <taxon>Embryophyta</taxon>
        <taxon>Tracheophyta</taxon>
        <taxon>Spermatophyta</taxon>
        <taxon>Magnoliopsida</taxon>
        <taxon>eudicotyledons</taxon>
        <taxon>Gunneridae</taxon>
        <taxon>Pentapetalae</taxon>
        <taxon>rosids</taxon>
        <taxon>fabids</taxon>
        <taxon>Rosales</taxon>
        <taxon>Rhamnaceae</taxon>
        <taxon>Paliureae</taxon>
        <taxon>Ziziphus</taxon>
    </lineage>
</organism>
<keyword evidence="9" id="KW-0472">Membrane</keyword>
<evidence type="ECO:0000256" key="2">
    <source>
        <dbReference type="ARBA" id="ARBA00009592"/>
    </source>
</evidence>
<dbReference type="SUPFAM" id="SSF52058">
    <property type="entry name" value="L domain-like"/>
    <property type="match status" value="3"/>
</dbReference>